<dbReference type="Proteomes" id="UP000182945">
    <property type="component" value="Plasmid unnamed1"/>
</dbReference>
<dbReference type="EMBL" id="CP017963">
    <property type="protein sequence ID" value="APC50370.1"/>
    <property type="molecule type" value="Genomic_DNA"/>
</dbReference>
<gene>
    <name evidence="1" type="ORF">BME96_18990</name>
</gene>
<keyword evidence="1" id="KW-0614">Plasmid</keyword>
<organism evidence="1 2">
    <name type="scientific">Virgibacillus halodenitrificans</name>
    <name type="common">Bacillus halodenitrificans</name>
    <dbReference type="NCBI Taxonomy" id="1482"/>
    <lineage>
        <taxon>Bacteria</taxon>
        <taxon>Bacillati</taxon>
        <taxon>Bacillota</taxon>
        <taxon>Bacilli</taxon>
        <taxon>Bacillales</taxon>
        <taxon>Bacillaceae</taxon>
        <taxon>Virgibacillus</taxon>
    </lineage>
</organism>
<proteinExistence type="predicted"/>
<dbReference type="RefSeq" id="WP_071650090.1">
    <property type="nucleotide sequence ID" value="NZ_CP017963.1"/>
</dbReference>
<geneLocation type="plasmid" evidence="1 2">
    <name>unnamed1</name>
</geneLocation>
<sequence length="107" mass="13014">MSEDTINKLYLDEFHNIKGMDNESLMLENKEIKAIIHDFYKKEQEHINQFTDDEKYRELIFKLYQHLGYKSQFYNFSMVEKILLHLIHTYTDSLVNEFKSVLKEVET</sequence>
<evidence type="ECO:0000313" key="1">
    <source>
        <dbReference type="EMBL" id="APC50370.1"/>
    </source>
</evidence>
<accession>A0AAC9J3Q0</accession>
<dbReference type="AlphaFoldDB" id="A0AAC9J3Q0"/>
<reference evidence="1 2" key="1">
    <citation type="submission" date="2016-11" db="EMBL/GenBank/DDBJ databases">
        <title>Complete genome sequencing of Virgibacillus halodenitrificans PDB-F2.</title>
        <authorList>
            <person name="Sun Z."/>
            <person name="Zhou Y."/>
            <person name="Li H."/>
        </authorList>
    </citation>
    <scope>NUCLEOTIDE SEQUENCE [LARGE SCALE GENOMIC DNA]</scope>
    <source>
        <strain evidence="1 2">PDB-F2</strain>
        <plasmid evidence="1 2">unnamed1</plasmid>
    </source>
</reference>
<dbReference type="KEGG" id="vhl:BME96_18990"/>
<name>A0AAC9J3Q0_VIRHA</name>
<evidence type="ECO:0000313" key="2">
    <source>
        <dbReference type="Proteomes" id="UP000182945"/>
    </source>
</evidence>
<dbReference type="GeneID" id="71516500"/>
<protein>
    <submittedName>
        <fullName evidence="1">Uncharacterized protein</fullName>
    </submittedName>
</protein>